<dbReference type="InterPro" id="IPR036388">
    <property type="entry name" value="WH-like_DNA-bd_sf"/>
</dbReference>
<organism evidence="4 5">
    <name type="scientific">Streptomyces violarus</name>
    <dbReference type="NCBI Taxonomy" id="67380"/>
    <lineage>
        <taxon>Bacteria</taxon>
        <taxon>Bacillati</taxon>
        <taxon>Actinomycetota</taxon>
        <taxon>Actinomycetes</taxon>
        <taxon>Kitasatosporales</taxon>
        <taxon>Streptomycetaceae</taxon>
        <taxon>Streptomyces</taxon>
    </lineage>
</organism>
<comment type="caution">
    <text evidence="4">The sequence shown here is derived from an EMBL/GenBank/DDBJ whole genome shotgun (WGS) entry which is preliminary data.</text>
</comment>
<dbReference type="PROSITE" id="PS50043">
    <property type="entry name" value="HTH_LUXR_2"/>
    <property type="match status" value="1"/>
</dbReference>
<dbReference type="PANTHER" id="PTHR16305:SF35">
    <property type="entry name" value="TRANSCRIPTIONAL ACTIVATOR DOMAIN"/>
    <property type="match status" value="1"/>
</dbReference>
<protein>
    <submittedName>
        <fullName evidence="4">ATP/maltotriose-dependent transcriptional regulator MalT</fullName>
    </submittedName>
</protein>
<dbReference type="GO" id="GO:0005524">
    <property type="term" value="F:ATP binding"/>
    <property type="evidence" value="ECO:0007669"/>
    <property type="project" value="UniProtKB-KW"/>
</dbReference>
<keyword evidence="5" id="KW-1185">Reference proteome</keyword>
<dbReference type="AlphaFoldDB" id="A0A7W4ZT16"/>
<sequence>MGERIPVVGRNTELALIRQALEATKAGTGRFLLFEGSAGIGKSRLLAEAIQQAGKLGMTVATGQATELDRVAPLSLLLTTLRTSTPPVVDADGLVELRAHGGMAADRLWLLDRIGCLIEEHARRRPLLIALDNAHFMDQLTELALVTLIPRLRGLPVMWLLARNARSERPGCLELMERPDEEFARCVRLSTLDSTAVQEYCTHAFGAPAGPGLTALAMRSGGNPFLLKHLLTTLHTQGRVSTAGGTAVVHPGENLPSDFVSAVSAQLRHLSLATRRLLEAGAVLNRPFSLNEVSDLLGRRPIALMSQVEEAVETDLLVDQGAAFAFRHDLVRDAVYERLSGPLRRALHQETASVLQRRGGSRAEVVLHLVRGGGDDAQTVAALCEAGKELARSAPGAAADMLFQALDLVPADAPERADLVARTVRLLASAGRIAEARELGESMLHETGFEVYVGLAEALKHAGQDSLVVDYTERALDLPGVPDPVRGQLLAVQAHALLNCDEPERADARAAQAIELGEPSTAAFAAAAHSAAARALGRVEEAVAHAVDAVRLADESGPEARHWHPRYWLGRALTAADRLDEADAAFDRGEQETQELGSAWSLPLWYFGRAEARMTAGRLDDAEAAALAGKEASERLGALAVVPSLLIVLAQVAIHRDELTQACDLVREARRLGQSGYRFPPQSLAWVQAQLAYAHGEPKGAVTALASVYDALEERPILLTEIAWAAPAMARFAVDAGEPQRAKHTARVARRLADASPETVSLTAAAHHAEGLVRGDLDALRAAVDAYRSGPRQLARALALMDVAHAEAAAGRRSRAITVLEEALELFTQCGAKRSMARARRDLRNLGVRPKKWKPLARAKTGWDSLTLAELRVVRLVAQGLTNRIVAQRLFLSPHTVDTHLRHAFAKLGVSSRVELTRHALLADQNSEARRSPDHVKA</sequence>
<dbReference type="GO" id="GO:0003677">
    <property type="term" value="F:DNA binding"/>
    <property type="evidence" value="ECO:0007669"/>
    <property type="project" value="InterPro"/>
</dbReference>
<dbReference type="InterPro" id="IPR027417">
    <property type="entry name" value="P-loop_NTPase"/>
</dbReference>
<dbReference type="RefSeq" id="WP_184594325.1">
    <property type="nucleotide sequence ID" value="NZ_BMUP01000006.1"/>
</dbReference>
<proteinExistence type="predicted"/>
<evidence type="ECO:0000313" key="5">
    <source>
        <dbReference type="Proteomes" id="UP000572907"/>
    </source>
</evidence>
<dbReference type="EMBL" id="JACHXE010000004">
    <property type="protein sequence ID" value="MBB3078088.1"/>
    <property type="molecule type" value="Genomic_DNA"/>
</dbReference>
<dbReference type="InterPro" id="IPR011990">
    <property type="entry name" value="TPR-like_helical_dom_sf"/>
</dbReference>
<dbReference type="GO" id="GO:0005737">
    <property type="term" value="C:cytoplasm"/>
    <property type="evidence" value="ECO:0007669"/>
    <property type="project" value="TreeGrafter"/>
</dbReference>
<dbReference type="InterPro" id="IPR016032">
    <property type="entry name" value="Sig_transdc_resp-reg_C-effctor"/>
</dbReference>
<dbReference type="PROSITE" id="PS00622">
    <property type="entry name" value="HTH_LUXR_1"/>
    <property type="match status" value="1"/>
</dbReference>
<dbReference type="SMART" id="SM00421">
    <property type="entry name" value="HTH_LUXR"/>
    <property type="match status" value="1"/>
</dbReference>
<name>A0A7W4ZT16_9ACTN</name>
<dbReference type="PRINTS" id="PR00038">
    <property type="entry name" value="HTHLUXR"/>
</dbReference>
<evidence type="ECO:0000259" key="3">
    <source>
        <dbReference type="PROSITE" id="PS50043"/>
    </source>
</evidence>
<dbReference type="Gene3D" id="1.10.10.10">
    <property type="entry name" value="Winged helix-like DNA-binding domain superfamily/Winged helix DNA-binding domain"/>
    <property type="match status" value="1"/>
</dbReference>
<evidence type="ECO:0000256" key="2">
    <source>
        <dbReference type="ARBA" id="ARBA00022840"/>
    </source>
</evidence>
<dbReference type="SUPFAM" id="SSF46894">
    <property type="entry name" value="C-terminal effector domain of the bipartite response regulators"/>
    <property type="match status" value="1"/>
</dbReference>
<dbReference type="InterPro" id="IPR041664">
    <property type="entry name" value="AAA_16"/>
</dbReference>
<feature type="domain" description="HTH luxR-type" evidence="3">
    <location>
        <begin position="859"/>
        <end position="924"/>
    </location>
</feature>
<dbReference type="Pfam" id="PF00196">
    <property type="entry name" value="GerE"/>
    <property type="match status" value="1"/>
</dbReference>
<evidence type="ECO:0000256" key="1">
    <source>
        <dbReference type="ARBA" id="ARBA00022741"/>
    </source>
</evidence>
<dbReference type="InterPro" id="IPR000792">
    <property type="entry name" value="Tscrpt_reg_LuxR_C"/>
</dbReference>
<dbReference type="GO" id="GO:0004016">
    <property type="term" value="F:adenylate cyclase activity"/>
    <property type="evidence" value="ECO:0007669"/>
    <property type="project" value="TreeGrafter"/>
</dbReference>
<evidence type="ECO:0000313" key="4">
    <source>
        <dbReference type="EMBL" id="MBB3078088.1"/>
    </source>
</evidence>
<accession>A0A7W4ZT16</accession>
<keyword evidence="2" id="KW-0067">ATP-binding</keyword>
<dbReference type="GO" id="GO:0006355">
    <property type="term" value="P:regulation of DNA-templated transcription"/>
    <property type="evidence" value="ECO:0007669"/>
    <property type="project" value="InterPro"/>
</dbReference>
<dbReference type="SUPFAM" id="SSF48452">
    <property type="entry name" value="TPR-like"/>
    <property type="match status" value="1"/>
</dbReference>
<dbReference type="CDD" id="cd06170">
    <property type="entry name" value="LuxR_C_like"/>
    <property type="match status" value="1"/>
</dbReference>
<reference evidence="4 5" key="1">
    <citation type="submission" date="2020-08" db="EMBL/GenBank/DDBJ databases">
        <title>Genomic Encyclopedia of Type Strains, Phase III (KMG-III): the genomes of soil and plant-associated and newly described type strains.</title>
        <authorList>
            <person name="Whitman W."/>
        </authorList>
    </citation>
    <scope>NUCLEOTIDE SEQUENCE [LARGE SCALE GENOMIC DNA]</scope>
    <source>
        <strain evidence="4 5">CECT 3237</strain>
    </source>
</reference>
<dbReference type="Proteomes" id="UP000572907">
    <property type="component" value="Unassembled WGS sequence"/>
</dbReference>
<gene>
    <name evidence="4" type="ORF">FHS41_004595</name>
</gene>
<keyword evidence="1" id="KW-0547">Nucleotide-binding</keyword>
<dbReference type="PANTHER" id="PTHR16305">
    <property type="entry name" value="TESTICULAR SOLUBLE ADENYLYL CYCLASE"/>
    <property type="match status" value="1"/>
</dbReference>
<dbReference type="Gene3D" id="1.25.40.10">
    <property type="entry name" value="Tetratricopeptide repeat domain"/>
    <property type="match status" value="2"/>
</dbReference>
<dbReference type="SUPFAM" id="SSF52540">
    <property type="entry name" value="P-loop containing nucleoside triphosphate hydrolases"/>
    <property type="match status" value="1"/>
</dbReference>
<dbReference type="Pfam" id="PF13191">
    <property type="entry name" value="AAA_16"/>
    <property type="match status" value="1"/>
</dbReference>